<reference evidence="4" key="1">
    <citation type="journal article" date="2012" name="PLoS Genet.">
        <title>The genomes of the fungal plant pathogens Cladosporium fulvum and Dothistroma septosporum reveal adaptation to different hosts and lifestyles but also signatures of common ancestry.</title>
        <authorList>
            <person name="de Wit P.J.G.M."/>
            <person name="van der Burgt A."/>
            <person name="Oekmen B."/>
            <person name="Stergiopoulos I."/>
            <person name="Abd-Elsalam K.A."/>
            <person name="Aerts A.L."/>
            <person name="Bahkali A.H."/>
            <person name="Beenen H.G."/>
            <person name="Chettri P."/>
            <person name="Cox M.P."/>
            <person name="Datema E."/>
            <person name="de Vries R.P."/>
            <person name="Dhillon B."/>
            <person name="Ganley A.R."/>
            <person name="Griffiths S.A."/>
            <person name="Guo Y."/>
            <person name="Hamelin R.C."/>
            <person name="Henrissat B."/>
            <person name="Kabir M.S."/>
            <person name="Jashni M.K."/>
            <person name="Kema G."/>
            <person name="Klaubauf S."/>
            <person name="Lapidus A."/>
            <person name="Levasseur A."/>
            <person name="Lindquist E."/>
            <person name="Mehrabi R."/>
            <person name="Ohm R.A."/>
            <person name="Owen T.J."/>
            <person name="Salamov A."/>
            <person name="Schwelm A."/>
            <person name="Schijlen E."/>
            <person name="Sun H."/>
            <person name="van den Burg H.A."/>
            <person name="van Ham R.C.H.J."/>
            <person name="Zhang S."/>
            <person name="Goodwin S.B."/>
            <person name="Grigoriev I.V."/>
            <person name="Collemare J."/>
            <person name="Bradshaw R.E."/>
        </authorList>
    </citation>
    <scope>NUCLEOTIDE SEQUENCE [LARGE SCALE GENOMIC DNA]</scope>
    <source>
        <strain evidence="4">NZE10 / CBS 128990</strain>
    </source>
</reference>
<dbReference type="AlphaFoldDB" id="M2YK28"/>
<dbReference type="Proteomes" id="UP000016933">
    <property type="component" value="Unassembled WGS sequence"/>
</dbReference>
<evidence type="ECO:0000256" key="2">
    <source>
        <dbReference type="SAM" id="SignalP"/>
    </source>
</evidence>
<evidence type="ECO:0000313" key="3">
    <source>
        <dbReference type="EMBL" id="EME39245.1"/>
    </source>
</evidence>
<sequence length="201" mass="22530">MTLYWPLSQHAYFTIWLSIVSAAARCTFTTPQRPLPAMSRRAADRVKSTRYKPERPRTFDRSSRESPVIEGATYDLLGHKIWIIPEVVENIFLGLPARQFSSASNAYATSGKPPSSGQRRFSKPCVSARRWNGTFTKVHESSQHNYEQTRPKAPLAGHPSCYTVAHRFPPSERQILQRTSLNASSSVTAATPHDSARDADV</sequence>
<name>M2YK28_DOTSN</name>
<feature type="compositionally biased region" description="Polar residues" evidence="1">
    <location>
        <begin position="180"/>
        <end position="189"/>
    </location>
</feature>
<feature type="region of interest" description="Disordered" evidence="1">
    <location>
        <begin position="37"/>
        <end position="64"/>
    </location>
</feature>
<feature type="signal peptide" evidence="2">
    <location>
        <begin position="1"/>
        <end position="24"/>
    </location>
</feature>
<feature type="compositionally biased region" description="Basic and acidic residues" evidence="1">
    <location>
        <begin position="41"/>
        <end position="64"/>
    </location>
</feature>
<keyword evidence="4" id="KW-1185">Reference proteome</keyword>
<feature type="region of interest" description="Disordered" evidence="1">
    <location>
        <begin position="138"/>
        <end position="162"/>
    </location>
</feature>
<feature type="region of interest" description="Disordered" evidence="1">
    <location>
        <begin position="180"/>
        <end position="201"/>
    </location>
</feature>
<protein>
    <recommendedName>
        <fullName evidence="5">Secreted protein</fullName>
    </recommendedName>
</protein>
<dbReference type="EMBL" id="KB446545">
    <property type="protein sequence ID" value="EME39245.1"/>
    <property type="molecule type" value="Genomic_DNA"/>
</dbReference>
<proteinExistence type="predicted"/>
<evidence type="ECO:0008006" key="5">
    <source>
        <dbReference type="Google" id="ProtNLM"/>
    </source>
</evidence>
<reference evidence="3 4" key="2">
    <citation type="journal article" date="2012" name="PLoS Pathog.">
        <title>Diverse lifestyles and strategies of plant pathogenesis encoded in the genomes of eighteen Dothideomycetes fungi.</title>
        <authorList>
            <person name="Ohm R.A."/>
            <person name="Feau N."/>
            <person name="Henrissat B."/>
            <person name="Schoch C.L."/>
            <person name="Horwitz B.A."/>
            <person name="Barry K.W."/>
            <person name="Condon B.J."/>
            <person name="Copeland A.C."/>
            <person name="Dhillon B."/>
            <person name="Glaser F."/>
            <person name="Hesse C.N."/>
            <person name="Kosti I."/>
            <person name="LaButti K."/>
            <person name="Lindquist E.A."/>
            <person name="Lucas S."/>
            <person name="Salamov A.A."/>
            <person name="Bradshaw R.E."/>
            <person name="Ciuffetti L."/>
            <person name="Hamelin R.C."/>
            <person name="Kema G.H.J."/>
            <person name="Lawrence C."/>
            <person name="Scott J.A."/>
            <person name="Spatafora J.W."/>
            <person name="Turgeon B.G."/>
            <person name="de Wit P.J.G.M."/>
            <person name="Zhong S."/>
            <person name="Goodwin S.B."/>
            <person name="Grigoriev I.V."/>
        </authorList>
    </citation>
    <scope>NUCLEOTIDE SEQUENCE [LARGE SCALE GENOMIC DNA]</scope>
    <source>
        <strain evidence="4">NZE10 / CBS 128990</strain>
    </source>
</reference>
<feature type="chain" id="PRO_5004029926" description="Secreted protein" evidence="2">
    <location>
        <begin position="25"/>
        <end position="201"/>
    </location>
</feature>
<gene>
    <name evidence="3" type="ORF">DOTSEDRAFT_38466</name>
</gene>
<accession>M2YK28</accession>
<dbReference type="HOGENOM" id="CLU_1360364_0_0_1"/>
<evidence type="ECO:0000313" key="4">
    <source>
        <dbReference type="Proteomes" id="UP000016933"/>
    </source>
</evidence>
<keyword evidence="2" id="KW-0732">Signal</keyword>
<organism evidence="3 4">
    <name type="scientific">Dothistroma septosporum (strain NZE10 / CBS 128990)</name>
    <name type="common">Red band needle blight fungus</name>
    <name type="synonym">Mycosphaerella pini</name>
    <dbReference type="NCBI Taxonomy" id="675120"/>
    <lineage>
        <taxon>Eukaryota</taxon>
        <taxon>Fungi</taxon>
        <taxon>Dikarya</taxon>
        <taxon>Ascomycota</taxon>
        <taxon>Pezizomycotina</taxon>
        <taxon>Dothideomycetes</taxon>
        <taxon>Dothideomycetidae</taxon>
        <taxon>Mycosphaerellales</taxon>
        <taxon>Mycosphaerellaceae</taxon>
        <taxon>Dothistroma</taxon>
    </lineage>
</organism>
<evidence type="ECO:0000256" key="1">
    <source>
        <dbReference type="SAM" id="MobiDB-lite"/>
    </source>
</evidence>
<feature type="compositionally biased region" description="Basic and acidic residues" evidence="1">
    <location>
        <begin position="138"/>
        <end position="150"/>
    </location>
</feature>